<dbReference type="RefSeq" id="WP_201845462.1">
    <property type="nucleotide sequence ID" value="NZ_JABBYC010000004.1"/>
</dbReference>
<dbReference type="Proteomes" id="UP000675409">
    <property type="component" value="Unassembled WGS sequence"/>
</dbReference>
<gene>
    <name evidence="2" type="ORF">HGK34_04935</name>
</gene>
<organism evidence="2 3">
    <name type="scientific">Myceligenerans indicum</name>
    <dbReference type="NCBI Taxonomy" id="2593663"/>
    <lineage>
        <taxon>Bacteria</taxon>
        <taxon>Bacillati</taxon>
        <taxon>Actinomycetota</taxon>
        <taxon>Actinomycetes</taxon>
        <taxon>Micrococcales</taxon>
        <taxon>Promicromonosporaceae</taxon>
        <taxon>Myceligenerans</taxon>
    </lineage>
</organism>
<feature type="compositionally biased region" description="Basic and acidic residues" evidence="1">
    <location>
        <begin position="49"/>
        <end position="69"/>
    </location>
</feature>
<evidence type="ECO:0000256" key="1">
    <source>
        <dbReference type="SAM" id="MobiDB-lite"/>
    </source>
</evidence>
<proteinExistence type="predicted"/>
<feature type="region of interest" description="Disordered" evidence="1">
    <location>
        <begin position="23"/>
        <end position="77"/>
    </location>
</feature>
<evidence type="ECO:0000313" key="3">
    <source>
        <dbReference type="Proteomes" id="UP000675409"/>
    </source>
</evidence>
<protein>
    <submittedName>
        <fullName evidence="2">Uncharacterized protein</fullName>
    </submittedName>
</protein>
<sequence>MSTLTVFTTAHAAGRALTGSRLAVAARPSAQAEHDREASRDARRRRAAERRERDALRNERLERARDNAAARHPLALR</sequence>
<accession>A0ABS1LJ93</accession>
<dbReference type="EMBL" id="JABBYC010000004">
    <property type="protein sequence ID" value="MBL0885632.1"/>
    <property type="molecule type" value="Genomic_DNA"/>
</dbReference>
<feature type="compositionally biased region" description="Basic and acidic residues" evidence="1">
    <location>
        <begin position="32"/>
        <end position="41"/>
    </location>
</feature>
<keyword evidence="3" id="KW-1185">Reference proteome</keyword>
<reference evidence="2 3" key="1">
    <citation type="journal article" date="2021" name="Arch. Microbiol.">
        <title>Myceligenerans indicum sp. nov., an actinobacterium isolated from mangrove sediment of Sundarbans, India.</title>
        <authorList>
            <person name="Asha K."/>
            <person name="Bhadury P."/>
        </authorList>
    </citation>
    <scope>NUCLEOTIDE SEQUENCE [LARGE SCALE GENOMIC DNA]</scope>
    <source>
        <strain evidence="2 3">I2</strain>
    </source>
</reference>
<comment type="caution">
    <text evidence="2">The sequence shown here is derived from an EMBL/GenBank/DDBJ whole genome shotgun (WGS) entry which is preliminary data.</text>
</comment>
<evidence type="ECO:0000313" key="2">
    <source>
        <dbReference type="EMBL" id="MBL0885632.1"/>
    </source>
</evidence>
<name>A0ABS1LJ93_9MICO</name>